<dbReference type="InterPro" id="IPR000717">
    <property type="entry name" value="PCI_dom"/>
</dbReference>
<evidence type="ECO:0000256" key="1">
    <source>
        <dbReference type="ARBA" id="ARBA00008482"/>
    </source>
</evidence>
<dbReference type="PANTHER" id="PTHR15350">
    <property type="entry name" value="COP9 SIGNALOSOME COMPLEX SUBUNIT 7/DENDRITIC CELL PROTEIN GA17"/>
    <property type="match status" value="1"/>
</dbReference>
<proteinExistence type="inferred from homology"/>
<evidence type="ECO:0000259" key="3">
    <source>
        <dbReference type="PROSITE" id="PS50250"/>
    </source>
</evidence>
<keyword evidence="2" id="KW-0736">Signalosome</keyword>
<dbReference type="Pfam" id="PF22061">
    <property type="entry name" value="CSN7_HB_subdom"/>
    <property type="match status" value="1"/>
</dbReference>
<dbReference type="PROSITE" id="PS50250">
    <property type="entry name" value="PCI"/>
    <property type="match status" value="1"/>
</dbReference>
<evidence type="ECO:0000313" key="4">
    <source>
        <dbReference type="EMBL" id="KAL0491232.1"/>
    </source>
</evidence>
<evidence type="ECO:0000313" key="5">
    <source>
        <dbReference type="Proteomes" id="UP001431209"/>
    </source>
</evidence>
<keyword evidence="5" id="KW-1185">Reference proteome</keyword>
<dbReference type="InterPro" id="IPR045237">
    <property type="entry name" value="COPS7/eIF3m"/>
</dbReference>
<accession>A0AAW2ZPZ8</accession>
<name>A0AAW2ZPZ8_9EUKA</name>
<dbReference type="EMBL" id="JAOPGA020001779">
    <property type="protein sequence ID" value="KAL0491232.1"/>
    <property type="molecule type" value="Genomic_DNA"/>
</dbReference>
<dbReference type="Proteomes" id="UP001431209">
    <property type="component" value="Unassembled WGS sequence"/>
</dbReference>
<organism evidence="4 5">
    <name type="scientific">Acrasis kona</name>
    <dbReference type="NCBI Taxonomy" id="1008807"/>
    <lineage>
        <taxon>Eukaryota</taxon>
        <taxon>Discoba</taxon>
        <taxon>Heterolobosea</taxon>
        <taxon>Tetramitia</taxon>
        <taxon>Eutetramitia</taxon>
        <taxon>Acrasidae</taxon>
        <taxon>Acrasis</taxon>
    </lineage>
</organism>
<dbReference type="Pfam" id="PF01399">
    <property type="entry name" value="PCI"/>
    <property type="match status" value="1"/>
</dbReference>
<dbReference type="AlphaFoldDB" id="A0AAW2ZPZ8"/>
<reference evidence="4 5" key="1">
    <citation type="submission" date="2024-03" db="EMBL/GenBank/DDBJ databases">
        <title>The Acrasis kona genome and developmental transcriptomes reveal deep origins of eukaryotic multicellular pathways.</title>
        <authorList>
            <person name="Sheikh S."/>
            <person name="Fu C.-J."/>
            <person name="Brown M.W."/>
            <person name="Baldauf S.L."/>
        </authorList>
    </citation>
    <scope>NUCLEOTIDE SEQUENCE [LARGE SCALE GENOMIC DNA]</scope>
    <source>
        <strain evidence="4 5">ATCC MYA-3509</strain>
    </source>
</reference>
<gene>
    <name evidence="4" type="ORF">AKO1_009978</name>
</gene>
<dbReference type="SMART" id="SM00088">
    <property type="entry name" value="PINT"/>
    <property type="match status" value="1"/>
</dbReference>
<protein>
    <recommendedName>
        <fullName evidence="3">PCI domain-containing protein</fullName>
    </recommendedName>
</protein>
<dbReference type="PANTHER" id="PTHR15350:SF5">
    <property type="entry name" value="COP9 SIGNALOSOME COMPLEX SUBUNIT 7"/>
    <property type="match status" value="1"/>
</dbReference>
<evidence type="ECO:0000256" key="2">
    <source>
        <dbReference type="ARBA" id="ARBA00022790"/>
    </source>
</evidence>
<dbReference type="GO" id="GO:0008180">
    <property type="term" value="C:COP9 signalosome"/>
    <property type="evidence" value="ECO:0007669"/>
    <property type="project" value="UniProtKB-KW"/>
</dbReference>
<sequence>MSQTPEQALEPYCLLAKQSKGRPGVGAKIVKDAVSHASTFLFGELLDMEGIKALENSDYKKEFNLLTLFAYGTYGDYKKNKENYPEPFDAKWLYKLKQLTVVTIASNQRSIPYALLQSELDLQNVREVEDLLIDCTYQGLITGKLDQKLSALEVYETIGRDITVNDIDAMISSLSNWNNQGKKIMEALESNTNEAIQAFEINKKHQTEYQEKVEDVRKSIKTAIEMQNEGNGMNMMMGGMGVHMVGDERRRHKGPR</sequence>
<comment type="similarity">
    <text evidence="1">Belongs to the CSN7/EIF3M family. CSN7 subfamily.</text>
</comment>
<feature type="domain" description="PCI" evidence="3">
    <location>
        <begin position="1"/>
        <end position="159"/>
    </location>
</feature>
<comment type="caution">
    <text evidence="4">The sequence shown here is derived from an EMBL/GenBank/DDBJ whole genome shotgun (WGS) entry which is preliminary data.</text>
</comment>